<sequence length="97" mass="10413">MLTAQSQTVLEAYRHDLTEFDTGLRRETEVLCEAAAWAAWDLPSSAHALDGLTDIVAQGKEALSQATAAASTGSQASDGGDFDPISTSRAHIRYNRF</sequence>
<gene>
    <name evidence="1" type="ORF">NCGR_LOCUS10217</name>
</gene>
<proteinExistence type="predicted"/>
<dbReference type="Proteomes" id="UP000604825">
    <property type="component" value="Unassembled WGS sequence"/>
</dbReference>
<keyword evidence="2" id="KW-1185">Reference proteome</keyword>
<comment type="caution">
    <text evidence="1">The sequence shown here is derived from an EMBL/GenBank/DDBJ whole genome shotgun (WGS) entry which is preliminary data.</text>
</comment>
<protein>
    <submittedName>
        <fullName evidence="1">Uncharacterized protein</fullName>
    </submittedName>
</protein>
<dbReference type="AlphaFoldDB" id="A0A811N2R8"/>
<dbReference type="OrthoDB" id="73788at2759"/>
<evidence type="ECO:0000313" key="1">
    <source>
        <dbReference type="EMBL" id="CAD6214932.1"/>
    </source>
</evidence>
<reference evidence="1" key="1">
    <citation type="submission" date="2020-10" db="EMBL/GenBank/DDBJ databases">
        <authorList>
            <person name="Han B."/>
            <person name="Lu T."/>
            <person name="Zhao Q."/>
            <person name="Huang X."/>
            <person name="Zhao Y."/>
        </authorList>
    </citation>
    <scope>NUCLEOTIDE SEQUENCE</scope>
</reference>
<organism evidence="1 2">
    <name type="scientific">Miscanthus lutarioriparius</name>
    <dbReference type="NCBI Taxonomy" id="422564"/>
    <lineage>
        <taxon>Eukaryota</taxon>
        <taxon>Viridiplantae</taxon>
        <taxon>Streptophyta</taxon>
        <taxon>Embryophyta</taxon>
        <taxon>Tracheophyta</taxon>
        <taxon>Spermatophyta</taxon>
        <taxon>Magnoliopsida</taxon>
        <taxon>Liliopsida</taxon>
        <taxon>Poales</taxon>
        <taxon>Poaceae</taxon>
        <taxon>PACMAD clade</taxon>
        <taxon>Panicoideae</taxon>
        <taxon>Andropogonodae</taxon>
        <taxon>Andropogoneae</taxon>
        <taxon>Saccharinae</taxon>
        <taxon>Miscanthus</taxon>
    </lineage>
</organism>
<dbReference type="EMBL" id="CAJGYO010000002">
    <property type="protein sequence ID" value="CAD6214932.1"/>
    <property type="molecule type" value="Genomic_DNA"/>
</dbReference>
<evidence type="ECO:0000313" key="2">
    <source>
        <dbReference type="Proteomes" id="UP000604825"/>
    </source>
</evidence>
<accession>A0A811N2R8</accession>
<name>A0A811N2R8_9POAL</name>